<protein>
    <submittedName>
        <fullName evidence="2">Uncharacterized protein</fullName>
    </submittedName>
</protein>
<sequence length="400" mass="41078">MAGAALQLLRQPGAGALDTVWAEDGTVFLSDALRQGPLTAFATSYAGYYHAVPRLLGGIAALVPADAAAAVLAVEAALAVALLAVLVYVASAAHLAAPLSRVLVSAAILVVPVGQGEVLNSIANFHWYGLYALFWVLIWTPRTRSGRAVAVVVTLLVVASDILSVVFAPLVLWRAFRPADGPGRDRHGIVLAGALALGVAVHLAGLLAGSSGRQLSPDPVRALAGYLLRAVPAPLVGERWLGGEIDARWLVLAAVAWLAVGAVVWLASARLTGPAWPLAIAAALHGAALYVLPVFLSGTAAPRYAVAPALLVVTALVALLQPAGAARAGKVPLCALAVVLAVVAAVNFRVDNPRADGPSWREELTRARTTCAPGATAVVPVAPRNEAPPWLARIPCGHLT</sequence>
<feature type="transmembrane region" description="Helical" evidence="1">
    <location>
        <begin position="249"/>
        <end position="268"/>
    </location>
</feature>
<dbReference type="Proteomes" id="UP000477779">
    <property type="component" value="Unassembled WGS sequence"/>
</dbReference>
<feature type="transmembrane region" description="Helical" evidence="1">
    <location>
        <begin position="301"/>
        <end position="319"/>
    </location>
</feature>
<dbReference type="RefSeq" id="WP_154225922.1">
    <property type="nucleotide sequence ID" value="NZ_CP045309.1"/>
</dbReference>
<keyword evidence="1" id="KW-0812">Transmembrane</keyword>
<keyword evidence="1" id="KW-1133">Transmembrane helix</keyword>
<dbReference type="EMBL" id="JAAHBZ010000011">
    <property type="protein sequence ID" value="NES30534.1"/>
    <property type="molecule type" value="Genomic_DNA"/>
</dbReference>
<feature type="transmembrane region" description="Helical" evidence="1">
    <location>
        <begin position="125"/>
        <end position="141"/>
    </location>
</feature>
<evidence type="ECO:0000313" key="5">
    <source>
        <dbReference type="Proteomes" id="UP000477779"/>
    </source>
</evidence>
<dbReference type="Proteomes" id="UP000402241">
    <property type="component" value="Chromosome"/>
</dbReference>
<keyword evidence="4" id="KW-1185">Reference proteome</keyword>
<name>A0AAJ2ZJV7_9ACTN</name>
<reference evidence="3 4" key="1">
    <citation type="submission" date="2019-10" db="EMBL/GenBank/DDBJ databases">
        <title>Genome Sequence of Micromonospora terminaliae DSM 101760.</title>
        <authorList>
            <person name="Guo L."/>
        </authorList>
    </citation>
    <scope>NUCLEOTIDE SEQUENCE [LARGE SCALE GENOMIC DNA]</scope>
    <source>
        <strain evidence="3 4">DSM 101760</strain>
    </source>
</reference>
<feature type="transmembrane region" description="Helical" evidence="1">
    <location>
        <begin position="275"/>
        <end position="295"/>
    </location>
</feature>
<dbReference type="AlphaFoldDB" id="A0AAJ2ZJV7"/>
<proteinExistence type="predicted"/>
<evidence type="ECO:0000313" key="4">
    <source>
        <dbReference type="Proteomes" id="UP000402241"/>
    </source>
</evidence>
<feature type="transmembrane region" description="Helical" evidence="1">
    <location>
        <begin position="188"/>
        <end position="208"/>
    </location>
</feature>
<feature type="transmembrane region" description="Helical" evidence="1">
    <location>
        <begin position="148"/>
        <end position="176"/>
    </location>
</feature>
<dbReference type="EMBL" id="CP045309">
    <property type="protein sequence ID" value="QGL46567.1"/>
    <property type="molecule type" value="Genomic_DNA"/>
</dbReference>
<evidence type="ECO:0000313" key="2">
    <source>
        <dbReference type="EMBL" id="NES30534.1"/>
    </source>
</evidence>
<organism evidence="2 5">
    <name type="scientific">Micromonospora terminaliae</name>
    <dbReference type="NCBI Taxonomy" id="1914461"/>
    <lineage>
        <taxon>Bacteria</taxon>
        <taxon>Bacillati</taxon>
        <taxon>Actinomycetota</taxon>
        <taxon>Actinomycetes</taxon>
        <taxon>Micromonosporales</taxon>
        <taxon>Micromonosporaceae</taxon>
        <taxon>Micromonospora</taxon>
    </lineage>
</organism>
<evidence type="ECO:0000313" key="3">
    <source>
        <dbReference type="EMBL" id="QGL46567.1"/>
    </source>
</evidence>
<accession>A0AAJ2ZJV7</accession>
<gene>
    <name evidence="2" type="ORF">G3561_23635</name>
    <name evidence="3" type="ORF">GCE86_05560</name>
</gene>
<feature type="transmembrane region" description="Helical" evidence="1">
    <location>
        <begin position="67"/>
        <end position="90"/>
    </location>
</feature>
<keyword evidence="1" id="KW-0472">Membrane</keyword>
<reference evidence="2 5" key="2">
    <citation type="submission" date="2020-02" db="EMBL/GenBank/DDBJ databases">
        <title>WGS of Micromonospora spp. isolated from hot spring.</title>
        <authorList>
            <person name="Thawai C."/>
        </authorList>
    </citation>
    <scope>NUCLEOTIDE SEQUENCE [LARGE SCALE GENOMIC DNA]</scope>
    <source>
        <strain evidence="2 5">TMS7</strain>
    </source>
</reference>
<evidence type="ECO:0000256" key="1">
    <source>
        <dbReference type="SAM" id="Phobius"/>
    </source>
</evidence>
<feature type="transmembrane region" description="Helical" evidence="1">
    <location>
        <begin position="331"/>
        <end position="350"/>
    </location>
</feature>